<dbReference type="InterPro" id="IPR029432">
    <property type="entry name" value="Gp28/Gp37-like_dom"/>
</dbReference>
<dbReference type="KEGG" id="vg:63926247"/>
<feature type="domain" description="Gp28/Gp37-like" evidence="1">
    <location>
        <begin position="39"/>
        <end position="542"/>
    </location>
</feature>
<evidence type="ECO:0000313" key="2">
    <source>
        <dbReference type="EMBL" id="QBP30233.1"/>
    </source>
</evidence>
<accession>A0A482J9M9</accession>
<evidence type="ECO:0000313" key="3">
    <source>
        <dbReference type="Proteomes" id="UP000294943"/>
    </source>
</evidence>
<dbReference type="EMBL" id="MK494105">
    <property type="protein sequence ID" value="QBP30233.1"/>
    <property type="molecule type" value="Genomic_DNA"/>
</dbReference>
<reference evidence="2 3" key="1">
    <citation type="submission" date="2019-02" db="EMBL/GenBank/DDBJ databases">
        <authorList>
            <person name="Snodgrass R."/>
            <person name="Smith E."/>
            <person name="Crawford I."/>
            <person name="Engstrom J."/>
            <person name="Gendron A."/>
            <person name="Guevara E."/>
            <person name="Kramer K."/>
            <person name="Steinberg Z."/>
            <person name="Walls L."/>
            <person name="Wright R."/>
            <person name="Smith-Flores H.F."/>
            <person name="Ettinger A.-S.H."/>
            <person name="Haydock J."/>
            <person name="Anders K.R."/>
            <person name="Garlena R.A."/>
            <person name="Russell D.A."/>
            <person name="Pope W.H."/>
            <person name="Jacobs-Sera D."/>
            <person name="Hendrix R.W."/>
            <person name="Hatfull G.F."/>
        </authorList>
    </citation>
    <scope>NUCLEOTIDE SEQUENCE [LARGE SCALE GENOMIC DNA]</scope>
</reference>
<keyword evidence="3" id="KW-1185">Reference proteome</keyword>
<evidence type="ECO:0000259" key="1">
    <source>
        <dbReference type="Pfam" id="PF14594"/>
    </source>
</evidence>
<dbReference type="Proteomes" id="UP000294943">
    <property type="component" value="Segment"/>
</dbReference>
<dbReference type="RefSeq" id="YP_010051754.1">
    <property type="nucleotide sequence ID" value="NC_054447.1"/>
</dbReference>
<gene>
    <name evidence="2" type="primary">19</name>
    <name evidence="2" type="ORF">SEA_PINNIE_19</name>
</gene>
<organism evidence="2 3">
    <name type="scientific">Mycobacterium phage Pinnie</name>
    <dbReference type="NCBI Taxonomy" id="2517965"/>
    <lineage>
        <taxon>Viruses</taxon>
        <taxon>Duplodnaviria</taxon>
        <taxon>Heunggongvirae</taxon>
        <taxon>Uroviricota</taxon>
        <taxon>Caudoviricetes</taxon>
        <taxon>Gclasvirinae</taxon>
        <taxon>Pinnievirus</taxon>
        <taxon>Pinnievirus pinnie</taxon>
    </lineage>
</organism>
<dbReference type="Pfam" id="PF14594">
    <property type="entry name" value="Sipho_Gp37"/>
    <property type="match status" value="1"/>
</dbReference>
<dbReference type="GeneID" id="63926247"/>
<sequence length="574" mass="63816">MAAPFGPTSAANPTIDSWNAINARRRVIDAEAKAKPLYRLMDKNLRYIGTVHTHKGFDAEQMQHDSGTGEVVLRGSDWLVNFLRTDVRAEEDLNFIVDPYPHRRNWRWRWGFKVTDVFVGRAEDGEVTVTLQITENREHWKHILFGATVFAPPEAQPIKCFLLPANCRTAIATAGAANLARQFNPALAVFTNLLNPGAYVGAALGLGLPGNWSFLNHPLQMQFVNPITDTSRLSVLMSRWQDAHSVTEAMLRDAGCQVRTYVWLEEDEDSPHPELALLIGEKLARPRRNCIVIAVEERAQYEGVTGLAPDGALKLIAGSADDLIGTIIYADENGDGENDPLVRKWLGAAPKKPSIVFRDGPRSAIISSERHMFKGTAKTIMTGGKSPQWLNQVQTFLIRYALSKIAEAVAVFGQIPLTEGIENVYQNQGDDVWFAFIRYTDVNRELNGGDFGLLEEFVQGSGSAYVIATPLTIREGLEKTKPHQVFKVEVRNARPHRIFLDVDLGDPALFEIDGILHQNHVSAIGLKEDETTPKTFRISIGDDRETDSGLSRVTRTAQEFWNGLATMMGQGTNF</sequence>
<proteinExistence type="predicted"/>
<protein>
    <submittedName>
        <fullName evidence="2">Minor tail protein</fullName>
    </submittedName>
</protein>
<name>A0A482J9M9_9CAUD</name>